<protein>
    <submittedName>
        <fullName evidence="1">Uncharacterized protein</fullName>
    </submittedName>
</protein>
<evidence type="ECO:0000313" key="2">
    <source>
        <dbReference type="Proteomes" id="UP000050525"/>
    </source>
</evidence>
<proteinExistence type="predicted"/>
<reference evidence="1 2" key="1">
    <citation type="journal article" date="2012" name="Genome Biol.">
        <title>Sequencing three crocodilian genomes to illuminate the evolution of archosaurs and amniotes.</title>
        <authorList>
            <person name="St John J.A."/>
            <person name="Braun E.L."/>
            <person name="Isberg S.R."/>
            <person name="Miles L.G."/>
            <person name="Chong A.Y."/>
            <person name="Gongora J."/>
            <person name="Dalzell P."/>
            <person name="Moran C."/>
            <person name="Bed'hom B."/>
            <person name="Abzhanov A."/>
            <person name="Burgess S.C."/>
            <person name="Cooksey A.M."/>
            <person name="Castoe T.A."/>
            <person name="Crawford N.G."/>
            <person name="Densmore L.D."/>
            <person name="Drew J.C."/>
            <person name="Edwards S.V."/>
            <person name="Faircloth B.C."/>
            <person name="Fujita M.K."/>
            <person name="Greenwold M.J."/>
            <person name="Hoffmann F.G."/>
            <person name="Howard J.M."/>
            <person name="Iguchi T."/>
            <person name="Janes D.E."/>
            <person name="Khan S.Y."/>
            <person name="Kohno S."/>
            <person name="de Koning A.J."/>
            <person name="Lance S.L."/>
            <person name="McCarthy F.M."/>
            <person name="McCormack J.E."/>
            <person name="Merchant M.E."/>
            <person name="Peterson D.G."/>
            <person name="Pollock D.D."/>
            <person name="Pourmand N."/>
            <person name="Raney B.J."/>
            <person name="Roessler K.A."/>
            <person name="Sanford J.R."/>
            <person name="Sawyer R.H."/>
            <person name="Schmidt C.J."/>
            <person name="Triplett E.W."/>
            <person name="Tuberville T.D."/>
            <person name="Venegas-Anaya M."/>
            <person name="Howard J.T."/>
            <person name="Jarvis E.D."/>
            <person name="Guillette L.J.Jr."/>
            <person name="Glenn T.C."/>
            <person name="Green R.E."/>
            <person name="Ray D.A."/>
        </authorList>
    </citation>
    <scope>NUCLEOTIDE SEQUENCE [LARGE SCALE GENOMIC DNA]</scope>
    <source>
        <strain evidence="1">KSC_2009_1</strain>
    </source>
</reference>
<dbReference type="AlphaFoldDB" id="A0A151NF97"/>
<dbReference type="Proteomes" id="UP000050525">
    <property type="component" value="Unassembled WGS sequence"/>
</dbReference>
<sequence length="137" mass="15451">MLLKFHSSWEKKQSPVLYVTKQTTWISNIHYAQFATQEQQWEDWNSALSNTEGTMSALAKIKVGMYALGTTWAAAMQVTSQYFDLSKLHVDRPDSQDYEHSSLSATIHTVLSLQSLKNPPVAVLLGDLNGILHQEIN</sequence>
<dbReference type="EMBL" id="AKHW03003207">
    <property type="protein sequence ID" value="KYO35215.1"/>
    <property type="molecule type" value="Genomic_DNA"/>
</dbReference>
<gene>
    <name evidence="1" type="ORF">Y1Q_0001087</name>
</gene>
<keyword evidence="2" id="KW-1185">Reference proteome</keyword>
<accession>A0A151NF97</accession>
<comment type="caution">
    <text evidence="1">The sequence shown here is derived from an EMBL/GenBank/DDBJ whole genome shotgun (WGS) entry which is preliminary data.</text>
</comment>
<organism evidence="1 2">
    <name type="scientific">Alligator mississippiensis</name>
    <name type="common">American alligator</name>
    <dbReference type="NCBI Taxonomy" id="8496"/>
    <lineage>
        <taxon>Eukaryota</taxon>
        <taxon>Metazoa</taxon>
        <taxon>Chordata</taxon>
        <taxon>Craniata</taxon>
        <taxon>Vertebrata</taxon>
        <taxon>Euteleostomi</taxon>
        <taxon>Archelosauria</taxon>
        <taxon>Archosauria</taxon>
        <taxon>Crocodylia</taxon>
        <taxon>Alligatoridae</taxon>
        <taxon>Alligatorinae</taxon>
        <taxon>Alligator</taxon>
    </lineage>
</organism>
<name>A0A151NF97_ALLMI</name>
<evidence type="ECO:0000313" key="1">
    <source>
        <dbReference type="EMBL" id="KYO35215.1"/>
    </source>
</evidence>